<reference evidence="3" key="2">
    <citation type="submission" date="2015-01" db="EMBL/GenBank/DDBJ databases">
        <title>Evolutionary Origins and Diversification of the Mycorrhizal Mutualists.</title>
        <authorList>
            <consortium name="DOE Joint Genome Institute"/>
            <consortium name="Mycorrhizal Genomics Consortium"/>
            <person name="Kohler A."/>
            <person name="Kuo A."/>
            <person name="Nagy L.G."/>
            <person name="Floudas D."/>
            <person name="Copeland A."/>
            <person name="Barry K.W."/>
            <person name="Cichocki N."/>
            <person name="Veneault-Fourrey C."/>
            <person name="LaButti K."/>
            <person name="Lindquist E.A."/>
            <person name="Lipzen A."/>
            <person name="Lundell T."/>
            <person name="Morin E."/>
            <person name="Murat C."/>
            <person name="Riley R."/>
            <person name="Ohm R."/>
            <person name="Sun H."/>
            <person name="Tunlid A."/>
            <person name="Henrissat B."/>
            <person name="Grigoriev I.V."/>
            <person name="Hibbett D.S."/>
            <person name="Martin F."/>
        </authorList>
    </citation>
    <scope>NUCLEOTIDE SEQUENCE [LARGE SCALE GENOMIC DNA]</scope>
    <source>
        <strain evidence="3">F 1598</strain>
    </source>
</reference>
<sequence length="122" mass="12888">MRATQAILSASFVLPALADADIDSLSQCNQGGAYIACGDATTACNQVHSYDYSFGPGQATMKIATYGSATVLLNRARSSKSEGDMNALCHQIGSDCCPSRYMTKSQIPFESGEQGYVQIISS</sequence>
<evidence type="ECO:0008006" key="4">
    <source>
        <dbReference type="Google" id="ProtNLM"/>
    </source>
</evidence>
<accession>A0A0C3BV79</accession>
<reference evidence="2 3" key="1">
    <citation type="submission" date="2014-04" db="EMBL/GenBank/DDBJ databases">
        <authorList>
            <consortium name="DOE Joint Genome Institute"/>
            <person name="Kuo A."/>
            <person name="Tarkka M."/>
            <person name="Buscot F."/>
            <person name="Kohler A."/>
            <person name="Nagy L.G."/>
            <person name="Floudas D."/>
            <person name="Copeland A."/>
            <person name="Barry K.W."/>
            <person name="Cichocki N."/>
            <person name="Veneault-Fourrey C."/>
            <person name="LaButti K."/>
            <person name="Lindquist E.A."/>
            <person name="Lipzen A."/>
            <person name="Lundell T."/>
            <person name="Morin E."/>
            <person name="Murat C."/>
            <person name="Sun H."/>
            <person name="Tunlid A."/>
            <person name="Henrissat B."/>
            <person name="Grigoriev I.V."/>
            <person name="Hibbett D.S."/>
            <person name="Martin F."/>
            <person name="Nordberg H.P."/>
            <person name="Cantor M.N."/>
            <person name="Hua S.X."/>
        </authorList>
    </citation>
    <scope>NUCLEOTIDE SEQUENCE [LARGE SCALE GENOMIC DNA]</scope>
    <source>
        <strain evidence="2 3">F 1598</strain>
    </source>
</reference>
<evidence type="ECO:0000256" key="1">
    <source>
        <dbReference type="SAM" id="SignalP"/>
    </source>
</evidence>
<evidence type="ECO:0000313" key="2">
    <source>
        <dbReference type="EMBL" id="KIM81242.1"/>
    </source>
</evidence>
<evidence type="ECO:0000313" key="3">
    <source>
        <dbReference type="Proteomes" id="UP000054166"/>
    </source>
</evidence>
<keyword evidence="3" id="KW-1185">Reference proteome</keyword>
<protein>
    <recommendedName>
        <fullName evidence="4">Hydrophobin</fullName>
    </recommendedName>
</protein>
<dbReference type="EMBL" id="KN833000">
    <property type="protein sequence ID" value="KIM81242.1"/>
    <property type="molecule type" value="Genomic_DNA"/>
</dbReference>
<dbReference type="OrthoDB" id="10371836at2759"/>
<dbReference type="HOGENOM" id="CLU_2027614_0_0_1"/>
<feature type="signal peptide" evidence="1">
    <location>
        <begin position="1"/>
        <end position="18"/>
    </location>
</feature>
<keyword evidence="1" id="KW-0732">Signal</keyword>
<dbReference type="Proteomes" id="UP000054166">
    <property type="component" value="Unassembled WGS sequence"/>
</dbReference>
<feature type="chain" id="PRO_5002161894" description="Hydrophobin" evidence="1">
    <location>
        <begin position="19"/>
        <end position="122"/>
    </location>
</feature>
<dbReference type="InParanoid" id="A0A0C3BV79"/>
<proteinExistence type="predicted"/>
<organism evidence="2 3">
    <name type="scientific">Piloderma croceum (strain F 1598)</name>
    <dbReference type="NCBI Taxonomy" id="765440"/>
    <lineage>
        <taxon>Eukaryota</taxon>
        <taxon>Fungi</taxon>
        <taxon>Dikarya</taxon>
        <taxon>Basidiomycota</taxon>
        <taxon>Agaricomycotina</taxon>
        <taxon>Agaricomycetes</taxon>
        <taxon>Agaricomycetidae</taxon>
        <taxon>Atheliales</taxon>
        <taxon>Atheliaceae</taxon>
        <taxon>Piloderma</taxon>
    </lineage>
</organism>
<name>A0A0C3BV79_PILCF</name>
<gene>
    <name evidence="2" type="ORF">PILCRDRAFT_505747</name>
</gene>
<dbReference type="AlphaFoldDB" id="A0A0C3BV79"/>